<reference evidence="1 2" key="1">
    <citation type="submission" date="2009-09" db="EMBL/GenBank/DDBJ databases">
        <authorList>
            <person name="Weinstock G."/>
            <person name="Sodergren E."/>
            <person name="Clifton S."/>
            <person name="Fulton L."/>
            <person name="Fulton B."/>
            <person name="Courtney L."/>
            <person name="Fronick C."/>
            <person name="Harrison M."/>
            <person name="Strong C."/>
            <person name="Farmer C."/>
            <person name="Delahaunty K."/>
            <person name="Markovic C."/>
            <person name="Hall O."/>
            <person name="Minx P."/>
            <person name="Tomlinson C."/>
            <person name="Mitreva M."/>
            <person name="Nelson J."/>
            <person name="Hou S."/>
            <person name="Wollam A."/>
            <person name="Pepin K.H."/>
            <person name="Johnson M."/>
            <person name="Bhonagiri V."/>
            <person name="Nash W.E."/>
            <person name="Warren W."/>
            <person name="Chinwalla A."/>
            <person name="Mardis E.R."/>
            <person name="Wilson R.K."/>
        </authorList>
    </citation>
    <scope>NUCLEOTIDE SEQUENCE [LARGE SCALE GENOMIC DNA]</scope>
    <source>
        <strain evidence="2">ATCC 35185 / DSM 20758 / VPI D19B-28</strain>
    </source>
</reference>
<organism evidence="1 2">
    <name type="scientific">Selenomonas sputigena (strain ATCC 35185 / DSM 20758 / CCUG 44933 / VPI D19B-28)</name>
    <dbReference type="NCBI Taxonomy" id="546271"/>
    <lineage>
        <taxon>Bacteria</taxon>
        <taxon>Bacillati</taxon>
        <taxon>Bacillota</taxon>
        <taxon>Negativicutes</taxon>
        <taxon>Selenomonadales</taxon>
        <taxon>Selenomonadaceae</taxon>
        <taxon>Selenomonas</taxon>
    </lineage>
</organism>
<comment type="caution">
    <text evidence="1">The sequence shown here is derived from an EMBL/GenBank/DDBJ whole genome shotgun (WGS) entry which is preliminary data.</text>
</comment>
<dbReference type="AlphaFoldDB" id="C9LT46"/>
<sequence length="42" mass="4767">MEFSCSAEAGSDMYKLHARTSTSWTFVRRHYRSLANRSAPSA</sequence>
<gene>
    <name evidence="1" type="ORF">SELSPUOL_00626</name>
</gene>
<dbReference type="Proteomes" id="UP000003505">
    <property type="component" value="Unassembled WGS sequence"/>
</dbReference>
<protein>
    <submittedName>
        <fullName evidence="1">Uncharacterized protein</fullName>
    </submittedName>
</protein>
<dbReference type="EMBL" id="ACKP02000012">
    <property type="protein sequence ID" value="EEX77892.1"/>
    <property type="molecule type" value="Genomic_DNA"/>
</dbReference>
<accession>C9LT46</accession>
<evidence type="ECO:0000313" key="2">
    <source>
        <dbReference type="Proteomes" id="UP000003505"/>
    </source>
</evidence>
<proteinExistence type="predicted"/>
<evidence type="ECO:0000313" key="1">
    <source>
        <dbReference type="EMBL" id="EEX77892.1"/>
    </source>
</evidence>
<name>C9LT46_SELS3</name>